<protein>
    <submittedName>
        <fullName evidence="2">Uncharacterized protein</fullName>
    </submittedName>
</protein>
<dbReference type="EMBL" id="LGRX02018164">
    <property type="protein sequence ID" value="KAK3260105.1"/>
    <property type="molecule type" value="Genomic_DNA"/>
</dbReference>
<feature type="compositionally biased region" description="Basic and acidic residues" evidence="1">
    <location>
        <begin position="82"/>
        <end position="108"/>
    </location>
</feature>
<comment type="caution">
    <text evidence="2">The sequence shown here is derived from an EMBL/GenBank/DDBJ whole genome shotgun (WGS) entry which is preliminary data.</text>
</comment>
<feature type="region of interest" description="Disordered" evidence="1">
    <location>
        <begin position="1"/>
        <end position="158"/>
    </location>
</feature>
<dbReference type="Proteomes" id="UP001190700">
    <property type="component" value="Unassembled WGS sequence"/>
</dbReference>
<sequence>MAKTANKPRMTCARQAKSDHKIGASKQHHQPPEEAAIGLPPIENMEDYGTSSNGSESDHSTKATPLGMSVSESEPEEYSTPEADKATGMEDVQHAEDIATEHTPDKKQNSNSPPKRQQDRRRVHFAESKIPPFQKTSTKHQDGIPGSAGPRRPPHWEP</sequence>
<evidence type="ECO:0000313" key="3">
    <source>
        <dbReference type="Proteomes" id="UP001190700"/>
    </source>
</evidence>
<evidence type="ECO:0000313" key="2">
    <source>
        <dbReference type="EMBL" id="KAK3260105.1"/>
    </source>
</evidence>
<name>A0AAE0KTN1_9CHLO</name>
<accession>A0AAE0KTN1</accession>
<reference evidence="2 3" key="1">
    <citation type="journal article" date="2015" name="Genome Biol. Evol.">
        <title>Comparative Genomics of a Bacterivorous Green Alga Reveals Evolutionary Causalities and Consequences of Phago-Mixotrophic Mode of Nutrition.</title>
        <authorList>
            <person name="Burns J.A."/>
            <person name="Paasch A."/>
            <person name="Narechania A."/>
            <person name="Kim E."/>
        </authorList>
    </citation>
    <scope>NUCLEOTIDE SEQUENCE [LARGE SCALE GENOMIC DNA]</scope>
    <source>
        <strain evidence="2 3">PLY_AMNH</strain>
    </source>
</reference>
<dbReference type="AlphaFoldDB" id="A0AAE0KTN1"/>
<evidence type="ECO:0000256" key="1">
    <source>
        <dbReference type="SAM" id="MobiDB-lite"/>
    </source>
</evidence>
<gene>
    <name evidence="2" type="ORF">CYMTET_30921</name>
</gene>
<keyword evidence="3" id="KW-1185">Reference proteome</keyword>
<proteinExistence type="predicted"/>
<organism evidence="2 3">
    <name type="scientific">Cymbomonas tetramitiformis</name>
    <dbReference type="NCBI Taxonomy" id="36881"/>
    <lineage>
        <taxon>Eukaryota</taxon>
        <taxon>Viridiplantae</taxon>
        <taxon>Chlorophyta</taxon>
        <taxon>Pyramimonadophyceae</taxon>
        <taxon>Pyramimonadales</taxon>
        <taxon>Pyramimonadaceae</taxon>
        <taxon>Cymbomonas</taxon>
    </lineage>
</organism>